<evidence type="ECO:0000259" key="1">
    <source>
        <dbReference type="Pfam" id="PF05899"/>
    </source>
</evidence>
<dbReference type="SUPFAM" id="SSF51182">
    <property type="entry name" value="RmlC-like cupins"/>
    <property type="match status" value="1"/>
</dbReference>
<evidence type="ECO:0000313" key="2">
    <source>
        <dbReference type="EMBL" id="GAA1949176.1"/>
    </source>
</evidence>
<dbReference type="Gene3D" id="2.60.120.10">
    <property type="entry name" value="Jelly Rolls"/>
    <property type="match status" value="1"/>
</dbReference>
<dbReference type="Pfam" id="PF05899">
    <property type="entry name" value="Cupin_3"/>
    <property type="match status" value="1"/>
</dbReference>
<comment type="caution">
    <text evidence="2">The sequence shown here is derived from an EMBL/GenBank/DDBJ whole genome shotgun (WGS) entry which is preliminary data.</text>
</comment>
<feature type="domain" description="(S)-ureidoglycine aminohydrolase cupin" evidence="1">
    <location>
        <begin position="65"/>
        <end position="109"/>
    </location>
</feature>
<evidence type="ECO:0000313" key="3">
    <source>
        <dbReference type="Proteomes" id="UP001500571"/>
    </source>
</evidence>
<keyword evidence="3" id="KW-1185">Reference proteome</keyword>
<dbReference type="Proteomes" id="UP001500571">
    <property type="component" value="Unassembled WGS sequence"/>
</dbReference>
<dbReference type="RefSeq" id="WP_344042167.1">
    <property type="nucleotide sequence ID" value="NZ_BAAAPB010000001.1"/>
</dbReference>
<proteinExistence type="predicted"/>
<protein>
    <recommendedName>
        <fullName evidence="1">(S)-ureidoglycine aminohydrolase cupin domain-containing protein</fullName>
    </recommendedName>
</protein>
<dbReference type="PANTHER" id="PTHR40943">
    <property type="entry name" value="CYTOPLASMIC PROTEIN-RELATED"/>
    <property type="match status" value="1"/>
</dbReference>
<reference evidence="3" key="1">
    <citation type="journal article" date="2019" name="Int. J. Syst. Evol. Microbiol.">
        <title>The Global Catalogue of Microorganisms (GCM) 10K type strain sequencing project: providing services to taxonomists for standard genome sequencing and annotation.</title>
        <authorList>
            <consortium name="The Broad Institute Genomics Platform"/>
            <consortium name="The Broad Institute Genome Sequencing Center for Infectious Disease"/>
            <person name="Wu L."/>
            <person name="Ma J."/>
        </authorList>
    </citation>
    <scope>NUCLEOTIDE SEQUENCE [LARGE SCALE GENOMIC DNA]</scope>
    <source>
        <strain evidence="3">JCM 15309</strain>
    </source>
</reference>
<sequence>MTTIHPVPARRDHLDGRNLPPMPMWPAEMMPRPIATNRNVVWYSGEDITTCVYESDEGSVAFDDLPYDEHVHVLHGQAVLTSADGRVDTYGPGDWFVAPKGWSGTWEMTGGYRELIVFHTASLLAAAKEWDIDG</sequence>
<dbReference type="InterPro" id="IPR014710">
    <property type="entry name" value="RmlC-like_jellyroll"/>
</dbReference>
<organism evidence="2 3">
    <name type="scientific">Nocardioides panacihumi</name>
    <dbReference type="NCBI Taxonomy" id="400774"/>
    <lineage>
        <taxon>Bacteria</taxon>
        <taxon>Bacillati</taxon>
        <taxon>Actinomycetota</taxon>
        <taxon>Actinomycetes</taxon>
        <taxon>Propionibacteriales</taxon>
        <taxon>Nocardioidaceae</taxon>
        <taxon>Nocardioides</taxon>
    </lineage>
</organism>
<dbReference type="EMBL" id="BAAAPB010000001">
    <property type="protein sequence ID" value="GAA1949176.1"/>
    <property type="molecule type" value="Genomic_DNA"/>
</dbReference>
<accession>A0ABP5BQE0</accession>
<dbReference type="InterPro" id="IPR011051">
    <property type="entry name" value="RmlC_Cupin_sf"/>
</dbReference>
<name>A0ABP5BQE0_9ACTN</name>
<dbReference type="InterPro" id="IPR008579">
    <property type="entry name" value="UGlyAH_Cupin_dom"/>
</dbReference>
<dbReference type="PANTHER" id="PTHR40943:SF1">
    <property type="entry name" value="CYTOPLASMIC PROTEIN"/>
    <property type="match status" value="1"/>
</dbReference>
<gene>
    <name evidence="2" type="ORF">GCM10009798_05490</name>
</gene>